<evidence type="ECO:0000313" key="8">
    <source>
        <dbReference type="Proteomes" id="UP000012073"/>
    </source>
</evidence>
<dbReference type="GeneID" id="17324046"/>
<evidence type="ECO:0000256" key="5">
    <source>
        <dbReference type="SAM" id="MobiDB-lite"/>
    </source>
</evidence>
<gene>
    <name evidence="7" type="ORF">CHC_T00009450001</name>
</gene>
<dbReference type="STRING" id="2769.R7QDE2"/>
<evidence type="ECO:0000256" key="3">
    <source>
        <dbReference type="ARBA" id="ARBA00023098"/>
    </source>
</evidence>
<feature type="region of interest" description="Disordered" evidence="5">
    <location>
        <begin position="298"/>
        <end position="335"/>
    </location>
</feature>
<evidence type="ECO:0000256" key="2">
    <source>
        <dbReference type="ARBA" id="ARBA00022963"/>
    </source>
</evidence>
<dbReference type="SUPFAM" id="SSF52151">
    <property type="entry name" value="FabD/lysophospholipase-like"/>
    <property type="match status" value="1"/>
</dbReference>
<dbReference type="GO" id="GO:0016020">
    <property type="term" value="C:membrane"/>
    <property type="evidence" value="ECO:0007669"/>
    <property type="project" value="TreeGrafter"/>
</dbReference>
<dbReference type="InterPro" id="IPR002641">
    <property type="entry name" value="PNPLA_dom"/>
</dbReference>
<dbReference type="GO" id="GO:0006631">
    <property type="term" value="P:fatty acid metabolic process"/>
    <property type="evidence" value="ECO:0007669"/>
    <property type="project" value="TreeGrafter"/>
</dbReference>
<organism evidence="7 8">
    <name type="scientific">Chondrus crispus</name>
    <name type="common">Carrageen Irish moss</name>
    <name type="synonym">Polymorpha crispa</name>
    <dbReference type="NCBI Taxonomy" id="2769"/>
    <lineage>
        <taxon>Eukaryota</taxon>
        <taxon>Rhodophyta</taxon>
        <taxon>Florideophyceae</taxon>
        <taxon>Rhodymeniophycidae</taxon>
        <taxon>Gigartinales</taxon>
        <taxon>Gigartinaceae</taxon>
        <taxon>Chondrus</taxon>
    </lineage>
</organism>
<comment type="caution">
    <text evidence="4">Lacks conserved residue(s) required for the propagation of feature annotation.</text>
</comment>
<evidence type="ECO:0000313" key="7">
    <source>
        <dbReference type="EMBL" id="CDF36512.1"/>
    </source>
</evidence>
<dbReference type="KEGG" id="ccp:CHC_T00009450001"/>
<name>R7QDE2_CHOCR</name>
<accession>R7QDE2</accession>
<sequence>MREDARRMAVKSGMRPDEFQAIVAAAQGGFRSRAGMLVAAAAGYRRPVRILALDGGGTRAVLSLQVLKQVEELTGRSIRDSFDLIAGTSTGGVLAVAIGLLGMSLKECEELYLRCAREVFTMRGGPPGKTTSSGIYHAGKVLLLNRGIYDTRALNNIYQKECGEGRFFEYAAGNGTPRVFVLSTQIRGSEGRVEMPRPYLHANYQLPLEKGRRARYAHGGVHRLSEGLRATTAAPVYFDPFTDETGEVFCDGAVLVNNPTSVAIHEARCLWPGRPLGVVVSVGTGLFNQSGEEVALQKSEKSVKREVDAAEGAKPSRREEEKLGAGGEGEGKNRREWGGGLAFRVAQAVLESATDTEGVHHTLEDLIERDDVYFRLNPEVEGDRILLDEYRPEVLNRLGTIGREYASGSGEGAKKIARLCHRLNALAKSGLHGYGLWRPMSSRSYARL</sequence>
<dbReference type="PANTHER" id="PTHR24185">
    <property type="entry name" value="CALCIUM-INDEPENDENT PHOSPHOLIPASE A2-GAMMA"/>
    <property type="match status" value="1"/>
</dbReference>
<dbReference type="RefSeq" id="XP_005716331.1">
    <property type="nucleotide sequence ID" value="XM_005716274.1"/>
</dbReference>
<keyword evidence="3 4" id="KW-0443">Lipid metabolism</keyword>
<proteinExistence type="predicted"/>
<feature type="active site" description="Proton acceptor" evidence="4">
    <location>
        <position position="251"/>
    </location>
</feature>
<dbReference type="GO" id="GO:0004620">
    <property type="term" value="F:phospholipase activity"/>
    <property type="evidence" value="ECO:0007669"/>
    <property type="project" value="TreeGrafter"/>
</dbReference>
<dbReference type="OrthoDB" id="630895at2759"/>
<dbReference type="PANTHER" id="PTHR24185:SF1">
    <property type="entry name" value="CALCIUM-INDEPENDENT PHOSPHOLIPASE A2-GAMMA"/>
    <property type="match status" value="1"/>
</dbReference>
<feature type="compositionally biased region" description="Basic and acidic residues" evidence="5">
    <location>
        <begin position="314"/>
        <end position="335"/>
    </location>
</feature>
<dbReference type="PROSITE" id="PS51635">
    <property type="entry name" value="PNPLA"/>
    <property type="match status" value="1"/>
</dbReference>
<dbReference type="EMBL" id="HG001781">
    <property type="protein sequence ID" value="CDF36512.1"/>
    <property type="molecule type" value="Genomic_DNA"/>
</dbReference>
<dbReference type="Pfam" id="PF01734">
    <property type="entry name" value="Patatin"/>
    <property type="match status" value="1"/>
</dbReference>
<dbReference type="GO" id="GO:0016042">
    <property type="term" value="P:lipid catabolic process"/>
    <property type="evidence" value="ECO:0007669"/>
    <property type="project" value="UniProtKB-UniRule"/>
</dbReference>
<feature type="compositionally biased region" description="Basic and acidic residues" evidence="5">
    <location>
        <begin position="298"/>
        <end position="308"/>
    </location>
</feature>
<keyword evidence="8" id="KW-1185">Reference proteome</keyword>
<evidence type="ECO:0000259" key="6">
    <source>
        <dbReference type="PROSITE" id="PS51635"/>
    </source>
</evidence>
<dbReference type="PhylomeDB" id="R7QDE2"/>
<keyword evidence="2 4" id="KW-0442">Lipid degradation</keyword>
<dbReference type="OMA" id="GTIGREY"/>
<keyword evidence="1 4" id="KW-0378">Hydrolase</keyword>
<evidence type="ECO:0000256" key="4">
    <source>
        <dbReference type="PROSITE-ProRule" id="PRU01161"/>
    </source>
</evidence>
<feature type="domain" description="PNPLA" evidence="6">
    <location>
        <begin position="51"/>
        <end position="264"/>
    </location>
</feature>
<dbReference type="InterPro" id="IPR016035">
    <property type="entry name" value="Acyl_Trfase/lysoPLipase"/>
</dbReference>
<dbReference type="Gramene" id="CDF36512">
    <property type="protein sequence ID" value="CDF36512"/>
    <property type="gene ID" value="CHC_T00009450001"/>
</dbReference>
<dbReference type="Proteomes" id="UP000012073">
    <property type="component" value="Unassembled WGS sequence"/>
</dbReference>
<feature type="short sequence motif" description="DGA/G" evidence="4">
    <location>
        <begin position="251"/>
        <end position="253"/>
    </location>
</feature>
<feature type="short sequence motif" description="GXSXG" evidence="4">
    <location>
        <begin position="87"/>
        <end position="91"/>
    </location>
</feature>
<dbReference type="AlphaFoldDB" id="R7QDE2"/>
<feature type="active site" description="Nucleophile" evidence="4">
    <location>
        <position position="89"/>
    </location>
</feature>
<evidence type="ECO:0000256" key="1">
    <source>
        <dbReference type="ARBA" id="ARBA00022801"/>
    </source>
</evidence>
<protein>
    <submittedName>
        <fullName evidence="7">Putative lysophospholipase</fullName>
    </submittedName>
</protein>
<reference evidence="8" key="1">
    <citation type="journal article" date="2013" name="Proc. Natl. Acad. Sci. U.S.A.">
        <title>Genome structure and metabolic features in the red seaweed Chondrus crispus shed light on evolution of the Archaeplastida.</title>
        <authorList>
            <person name="Collen J."/>
            <person name="Porcel B."/>
            <person name="Carre W."/>
            <person name="Ball S.G."/>
            <person name="Chaparro C."/>
            <person name="Tonon T."/>
            <person name="Barbeyron T."/>
            <person name="Michel G."/>
            <person name="Noel B."/>
            <person name="Valentin K."/>
            <person name="Elias M."/>
            <person name="Artiguenave F."/>
            <person name="Arun A."/>
            <person name="Aury J.M."/>
            <person name="Barbosa-Neto J.F."/>
            <person name="Bothwell J.H."/>
            <person name="Bouget F.Y."/>
            <person name="Brillet L."/>
            <person name="Cabello-Hurtado F."/>
            <person name="Capella-Gutierrez S."/>
            <person name="Charrier B."/>
            <person name="Cladiere L."/>
            <person name="Cock J.M."/>
            <person name="Coelho S.M."/>
            <person name="Colleoni C."/>
            <person name="Czjzek M."/>
            <person name="Da Silva C."/>
            <person name="Delage L."/>
            <person name="Denoeud F."/>
            <person name="Deschamps P."/>
            <person name="Dittami S.M."/>
            <person name="Gabaldon T."/>
            <person name="Gachon C.M."/>
            <person name="Groisillier A."/>
            <person name="Herve C."/>
            <person name="Jabbari K."/>
            <person name="Katinka M."/>
            <person name="Kloareg B."/>
            <person name="Kowalczyk N."/>
            <person name="Labadie K."/>
            <person name="Leblanc C."/>
            <person name="Lopez P.J."/>
            <person name="McLachlan D.H."/>
            <person name="Meslet-Cladiere L."/>
            <person name="Moustafa A."/>
            <person name="Nehr Z."/>
            <person name="Nyvall Collen P."/>
            <person name="Panaud O."/>
            <person name="Partensky F."/>
            <person name="Poulain J."/>
            <person name="Rensing S.A."/>
            <person name="Rousvoal S."/>
            <person name="Samson G."/>
            <person name="Symeonidi A."/>
            <person name="Weissenbach J."/>
            <person name="Zambounis A."/>
            <person name="Wincker P."/>
            <person name="Boyen C."/>
        </authorList>
    </citation>
    <scope>NUCLEOTIDE SEQUENCE [LARGE SCALE GENOMIC DNA]</scope>
    <source>
        <strain evidence="8">cv. Stackhouse</strain>
    </source>
</reference>
<dbReference type="Gene3D" id="3.40.1090.10">
    <property type="entry name" value="Cytosolic phospholipase A2 catalytic domain"/>
    <property type="match status" value="1"/>
</dbReference>